<name>A0ACC6D8Y3_9BACT</name>
<sequence>LGDDYILIPQDFGMIPFRVFGHRLYTKKKLLQYQGIVGVVFSLSGFVQLLGDPPGAHLFDVSY</sequence>
<organism evidence="1 2">
    <name type="scientific">Parabacteroides johnsonii</name>
    <dbReference type="NCBI Taxonomy" id="387661"/>
    <lineage>
        <taxon>Bacteria</taxon>
        <taxon>Pseudomonadati</taxon>
        <taxon>Bacteroidota</taxon>
        <taxon>Bacteroidia</taxon>
        <taxon>Bacteroidales</taxon>
        <taxon>Tannerellaceae</taxon>
        <taxon>Parabacteroides</taxon>
    </lineage>
</organism>
<proteinExistence type="predicted"/>
<feature type="non-terminal residue" evidence="1">
    <location>
        <position position="1"/>
    </location>
</feature>
<keyword evidence="2" id="KW-1185">Reference proteome</keyword>
<gene>
    <name evidence="1" type="ORF">PQG99_18030</name>
</gene>
<comment type="caution">
    <text evidence="1">The sequence shown here is derived from an EMBL/GenBank/DDBJ whole genome shotgun (WGS) entry which is preliminary data.</text>
</comment>
<protein>
    <submittedName>
        <fullName evidence="1">Uncharacterized protein</fullName>
    </submittedName>
</protein>
<reference evidence="1" key="1">
    <citation type="submission" date="2023-01" db="EMBL/GenBank/DDBJ databases">
        <title>Exploring GABA producing Bacteroides strains toward improving mental health.</title>
        <authorList>
            <person name="Yousuf B."/>
            <person name="Bouhlel N.E."/>
            <person name="Mottawea W."/>
            <person name="Hammami R."/>
        </authorList>
    </citation>
    <scope>NUCLEOTIDE SEQUENCE</scope>
    <source>
        <strain evidence="1">UO.H1049</strain>
    </source>
</reference>
<dbReference type="EMBL" id="JAQPYW010000189">
    <property type="protein sequence ID" value="MDC7159762.1"/>
    <property type="molecule type" value="Genomic_DNA"/>
</dbReference>
<accession>A0ACC6D8Y3</accession>
<evidence type="ECO:0000313" key="2">
    <source>
        <dbReference type="Proteomes" id="UP001213431"/>
    </source>
</evidence>
<dbReference type="Proteomes" id="UP001213431">
    <property type="component" value="Unassembled WGS sequence"/>
</dbReference>
<evidence type="ECO:0000313" key="1">
    <source>
        <dbReference type="EMBL" id="MDC7159762.1"/>
    </source>
</evidence>